<protein>
    <submittedName>
        <fullName evidence="1">Uncharacterized protein</fullName>
    </submittedName>
</protein>
<proteinExistence type="predicted"/>
<sequence>MGHSQLLLRATPDSDEPRCIDLHFEGVAAVQLGTRYVAPEVCLGTDEERAVLEALAQSGAGPRHIALALRTETGTGLVLCRRVRVLRGGTDPFGELENSEVLWSHRA</sequence>
<gene>
    <name evidence="1" type="ORF">FE633_12305</name>
</gene>
<dbReference type="Proteomes" id="UP000305906">
    <property type="component" value="Unassembled WGS sequence"/>
</dbReference>
<keyword evidence="2" id="KW-1185">Reference proteome</keyword>
<reference evidence="1 2" key="1">
    <citation type="submission" date="2019-05" db="EMBL/GenBank/DDBJ databases">
        <title>Streptomyces sp. NEAU-C151, a novel actinomycete isolated from soil.</title>
        <authorList>
            <person name="Han L."/>
            <person name="Jiang H."/>
        </authorList>
    </citation>
    <scope>NUCLEOTIDE SEQUENCE [LARGE SCALE GENOMIC DNA]</scope>
    <source>
        <strain evidence="1 2">NEAU-C151</strain>
    </source>
</reference>
<evidence type="ECO:0000313" key="2">
    <source>
        <dbReference type="Proteomes" id="UP000305906"/>
    </source>
</evidence>
<dbReference type="AlphaFoldDB" id="A0A5R9FRE1"/>
<comment type="caution">
    <text evidence="1">The sequence shown here is derived from an EMBL/GenBank/DDBJ whole genome shotgun (WGS) entry which is preliminary data.</text>
</comment>
<name>A0A5R9FRE1_9ACTN</name>
<dbReference type="RefSeq" id="WP_138045159.1">
    <property type="nucleotide sequence ID" value="NZ_VBZC01000011.1"/>
</dbReference>
<accession>A0A5R9FRE1</accession>
<evidence type="ECO:0000313" key="1">
    <source>
        <dbReference type="EMBL" id="TLS45931.1"/>
    </source>
</evidence>
<dbReference type="EMBL" id="VBZC01000011">
    <property type="protein sequence ID" value="TLS45931.1"/>
    <property type="molecule type" value="Genomic_DNA"/>
</dbReference>
<organism evidence="1 2">
    <name type="scientific">Streptomyces montanus</name>
    <dbReference type="NCBI Taxonomy" id="2580423"/>
    <lineage>
        <taxon>Bacteria</taxon>
        <taxon>Bacillati</taxon>
        <taxon>Actinomycetota</taxon>
        <taxon>Actinomycetes</taxon>
        <taxon>Kitasatosporales</taxon>
        <taxon>Streptomycetaceae</taxon>
        <taxon>Streptomyces</taxon>
    </lineage>
</organism>